<evidence type="ECO:0000256" key="1">
    <source>
        <dbReference type="SAM" id="Coils"/>
    </source>
</evidence>
<evidence type="ECO:0000313" key="4">
    <source>
        <dbReference type="Proteomes" id="UP000257323"/>
    </source>
</evidence>
<feature type="transmembrane region" description="Helical" evidence="2">
    <location>
        <begin position="12"/>
        <end position="31"/>
    </location>
</feature>
<sequence>MVRKKYSWKQLALGAGLVVLFLGNLTFYIWYQSESVRLGYRIHELEMKVEKLKEEIKKLETRKEALLSLERIDRVARNELQLQDPKPDQVIFEKQVVK</sequence>
<dbReference type="AlphaFoldDB" id="A0A3E2BL28"/>
<gene>
    <name evidence="3" type="ORF">OP8BY_0328</name>
</gene>
<comment type="caution">
    <text evidence="3">The sequence shown here is derived from an EMBL/GenBank/DDBJ whole genome shotgun (WGS) entry which is preliminary data.</text>
</comment>
<accession>A0A3E2BL28</accession>
<evidence type="ECO:0000256" key="2">
    <source>
        <dbReference type="SAM" id="Phobius"/>
    </source>
</evidence>
<reference evidence="3 4" key="1">
    <citation type="submission" date="2018-08" db="EMBL/GenBank/DDBJ databases">
        <title>Genome analysis of the thermophilic bacterium of the candidate phylum Aminicenantes from deep subsurface aquifer revealed its physiology and ecological role.</title>
        <authorList>
            <person name="Kadnikov V.V."/>
            <person name="Mardanov A.V."/>
            <person name="Beletsky A.V."/>
            <person name="Karnachuk O.V."/>
            <person name="Ravin N.V."/>
        </authorList>
    </citation>
    <scope>NUCLEOTIDE SEQUENCE [LARGE SCALE GENOMIC DNA]</scope>
    <source>
        <strain evidence="3">BY38</strain>
    </source>
</reference>
<dbReference type="EMBL" id="QUAH01000009">
    <property type="protein sequence ID" value="RFT15438.1"/>
    <property type="molecule type" value="Genomic_DNA"/>
</dbReference>
<keyword evidence="2" id="KW-0472">Membrane</keyword>
<keyword evidence="2" id="KW-1133">Transmembrane helix</keyword>
<organism evidence="3 4">
    <name type="scientific">Candidatus Saccharicenans subterraneus</name>
    <dbReference type="NCBI Taxonomy" id="2508984"/>
    <lineage>
        <taxon>Bacteria</taxon>
        <taxon>Candidatus Aminicenantota</taxon>
        <taxon>Candidatus Aminicenantia</taxon>
        <taxon>Candidatus Aminicenantales</taxon>
        <taxon>Candidatus Saccharicenantaceae</taxon>
        <taxon>Candidatus Saccharicenans</taxon>
    </lineage>
</organism>
<dbReference type="Proteomes" id="UP000257323">
    <property type="component" value="Unassembled WGS sequence"/>
</dbReference>
<evidence type="ECO:0000313" key="3">
    <source>
        <dbReference type="EMBL" id="RFT15438.1"/>
    </source>
</evidence>
<evidence type="ECO:0008006" key="5">
    <source>
        <dbReference type="Google" id="ProtNLM"/>
    </source>
</evidence>
<name>A0A3E2BL28_9BACT</name>
<proteinExistence type="predicted"/>
<keyword evidence="1" id="KW-0175">Coiled coil</keyword>
<keyword evidence="2" id="KW-0812">Transmembrane</keyword>
<feature type="coiled-coil region" evidence="1">
    <location>
        <begin position="42"/>
        <end position="69"/>
    </location>
</feature>
<protein>
    <recommendedName>
        <fullName evidence="5">Cell division protein FtsL</fullName>
    </recommendedName>
</protein>